<keyword evidence="5" id="KW-1185">Reference proteome</keyword>
<dbReference type="SUPFAM" id="SSF50494">
    <property type="entry name" value="Trypsin-like serine proteases"/>
    <property type="match status" value="1"/>
</dbReference>
<dbReference type="PANTHER" id="PTHR15462:SF19">
    <property type="entry name" value="PEPTIDASE S1 DOMAIN-CONTAINING PROTEIN"/>
    <property type="match status" value="1"/>
</dbReference>
<sequence length="312" mass="33032">MKRSIRTLVIAAGTALLALPAPSSALADDPAEPRPGMRNQAVSPTEQQRVLRYWSEARMKSAAPLTYTLGLTGGSGPTPRLATPSALPNGGGPWTGAGAVVQTAGRVFFTHKGRDASCSGNAVTSGNKSTVITAGHCVKMDGNWHTNWVFVPGYDNGKRPHGTWTARQILSTAQWDSAEDINHDMGAAVVNNQNGKTLTDTVGGQGLAFNQPRGANMYAFGYPAAAPYNGERLIYCSGRVFDDILGTQAMGMHCNMTGGSSGGPWFQTFDEKTGLGTVASVNSFGYRFLPNVMFGPYFGSSEQALYRQAQVA</sequence>
<feature type="signal peptide" evidence="3">
    <location>
        <begin position="1"/>
        <end position="27"/>
    </location>
</feature>
<keyword evidence="1 3" id="KW-0732">Signal</keyword>
<protein>
    <submittedName>
        <fullName evidence="4">V8-like Glu-specific endopeptidase</fullName>
    </submittedName>
</protein>
<dbReference type="Gene3D" id="2.40.10.10">
    <property type="entry name" value="Trypsin-like serine proteases"/>
    <property type="match status" value="2"/>
</dbReference>
<evidence type="ECO:0000313" key="5">
    <source>
        <dbReference type="Proteomes" id="UP000256661"/>
    </source>
</evidence>
<dbReference type="EMBL" id="QTTT01000001">
    <property type="protein sequence ID" value="REE99156.1"/>
    <property type="molecule type" value="Genomic_DNA"/>
</dbReference>
<name>A0A3D9ST57_9ACTN</name>
<organism evidence="4 5">
    <name type="scientific">Thermomonospora umbrina</name>
    <dbReference type="NCBI Taxonomy" id="111806"/>
    <lineage>
        <taxon>Bacteria</taxon>
        <taxon>Bacillati</taxon>
        <taxon>Actinomycetota</taxon>
        <taxon>Actinomycetes</taxon>
        <taxon>Streptosporangiales</taxon>
        <taxon>Thermomonosporaceae</taxon>
        <taxon>Thermomonospora</taxon>
    </lineage>
</organism>
<dbReference type="PANTHER" id="PTHR15462">
    <property type="entry name" value="SERINE PROTEASE"/>
    <property type="match status" value="1"/>
</dbReference>
<evidence type="ECO:0000313" key="4">
    <source>
        <dbReference type="EMBL" id="REE99156.1"/>
    </source>
</evidence>
<dbReference type="RefSeq" id="WP_116024508.1">
    <property type="nucleotide sequence ID" value="NZ_QTTT01000001.1"/>
</dbReference>
<dbReference type="AlphaFoldDB" id="A0A3D9ST57"/>
<evidence type="ECO:0000256" key="3">
    <source>
        <dbReference type="SAM" id="SignalP"/>
    </source>
</evidence>
<accession>A0A3D9ST57</accession>
<dbReference type="InterPro" id="IPR018114">
    <property type="entry name" value="TRYPSIN_HIS"/>
</dbReference>
<evidence type="ECO:0000256" key="2">
    <source>
        <dbReference type="SAM" id="MobiDB-lite"/>
    </source>
</evidence>
<dbReference type="PROSITE" id="PS00134">
    <property type="entry name" value="TRYPSIN_HIS"/>
    <property type="match status" value="1"/>
</dbReference>
<dbReference type="InterPro" id="IPR050966">
    <property type="entry name" value="Glutamyl_endopeptidase"/>
</dbReference>
<comment type="caution">
    <text evidence="4">The sequence shown here is derived from an EMBL/GenBank/DDBJ whole genome shotgun (WGS) entry which is preliminary data.</text>
</comment>
<dbReference type="Proteomes" id="UP000256661">
    <property type="component" value="Unassembled WGS sequence"/>
</dbReference>
<dbReference type="GO" id="GO:0006508">
    <property type="term" value="P:proteolysis"/>
    <property type="evidence" value="ECO:0007669"/>
    <property type="project" value="InterPro"/>
</dbReference>
<reference evidence="4 5" key="1">
    <citation type="submission" date="2018-08" db="EMBL/GenBank/DDBJ databases">
        <title>Sequencing the genomes of 1000 actinobacteria strains.</title>
        <authorList>
            <person name="Klenk H.-P."/>
        </authorList>
    </citation>
    <scope>NUCLEOTIDE SEQUENCE [LARGE SCALE GENOMIC DNA]</scope>
    <source>
        <strain evidence="4 5">DSM 43927</strain>
    </source>
</reference>
<dbReference type="GO" id="GO:0004252">
    <property type="term" value="F:serine-type endopeptidase activity"/>
    <property type="evidence" value="ECO:0007669"/>
    <property type="project" value="InterPro"/>
</dbReference>
<dbReference type="InterPro" id="IPR009003">
    <property type="entry name" value="Peptidase_S1_PA"/>
</dbReference>
<gene>
    <name evidence="4" type="ORF">DFJ69_4663</name>
</gene>
<proteinExistence type="predicted"/>
<dbReference type="InterPro" id="IPR043504">
    <property type="entry name" value="Peptidase_S1_PA_chymotrypsin"/>
</dbReference>
<evidence type="ECO:0000256" key="1">
    <source>
        <dbReference type="ARBA" id="ARBA00022729"/>
    </source>
</evidence>
<dbReference type="OrthoDB" id="5121599at2"/>
<feature type="chain" id="PRO_5017818485" evidence="3">
    <location>
        <begin position="28"/>
        <end position="312"/>
    </location>
</feature>
<feature type="region of interest" description="Disordered" evidence="2">
    <location>
        <begin position="24"/>
        <end position="47"/>
    </location>
</feature>